<reference evidence="1 2" key="1">
    <citation type="submission" date="2018-05" db="EMBL/GenBank/DDBJ databases">
        <title>Kurthia sibirica genome sequence.</title>
        <authorList>
            <person name="Maclea K.S."/>
            <person name="Goen A.E."/>
        </authorList>
    </citation>
    <scope>NUCLEOTIDE SEQUENCE [LARGE SCALE GENOMIC DNA]</scope>
    <source>
        <strain evidence="1 2">ATCC 49154</strain>
    </source>
</reference>
<dbReference type="EMBL" id="QFVR01000012">
    <property type="protein sequence ID" value="PWI25036.1"/>
    <property type="molecule type" value="Genomic_DNA"/>
</dbReference>
<dbReference type="Proteomes" id="UP000245938">
    <property type="component" value="Unassembled WGS sequence"/>
</dbReference>
<dbReference type="RefSeq" id="WP_109306262.1">
    <property type="nucleotide sequence ID" value="NZ_BJUF01000023.1"/>
</dbReference>
<keyword evidence="2" id="KW-1185">Reference proteome</keyword>
<comment type="caution">
    <text evidence="1">The sequence shown here is derived from an EMBL/GenBank/DDBJ whole genome shotgun (WGS) entry which is preliminary data.</text>
</comment>
<dbReference type="AlphaFoldDB" id="A0A2U3AKG9"/>
<gene>
    <name evidence="1" type="ORF">DEX24_09830</name>
</gene>
<evidence type="ECO:0000313" key="2">
    <source>
        <dbReference type="Proteomes" id="UP000245938"/>
    </source>
</evidence>
<accession>A0A2U3AKG9</accession>
<proteinExistence type="predicted"/>
<name>A0A2U3AKG9_9BACL</name>
<protein>
    <submittedName>
        <fullName evidence="1">Uncharacterized protein</fullName>
    </submittedName>
</protein>
<organism evidence="1 2">
    <name type="scientific">Kurthia sibirica</name>
    <dbReference type="NCBI Taxonomy" id="202750"/>
    <lineage>
        <taxon>Bacteria</taxon>
        <taxon>Bacillati</taxon>
        <taxon>Bacillota</taxon>
        <taxon>Bacilli</taxon>
        <taxon>Bacillales</taxon>
        <taxon>Caryophanaceae</taxon>
        <taxon>Kurthia</taxon>
    </lineage>
</organism>
<sequence>MHEINHVQTQFTMLNHQVNKQSADAQKCSKDVEKKYMPKKTISPLNYSQADIKNSEAPKTKADQHKLKMQEVLDGVEKKQTAKNNATNYRFMLAKSSYW</sequence>
<evidence type="ECO:0000313" key="1">
    <source>
        <dbReference type="EMBL" id="PWI25036.1"/>
    </source>
</evidence>